<accession>A0A7S3GJQ0</accession>
<organism evidence="2">
    <name type="scientific">Palpitomonas bilix</name>
    <dbReference type="NCBI Taxonomy" id="652834"/>
    <lineage>
        <taxon>Eukaryota</taxon>
        <taxon>Eukaryota incertae sedis</taxon>
    </lineage>
</organism>
<dbReference type="EMBL" id="HBIB01046782">
    <property type="protein sequence ID" value="CAE0268378.1"/>
    <property type="molecule type" value="Transcribed_RNA"/>
</dbReference>
<dbReference type="AlphaFoldDB" id="A0A7S3GJQ0"/>
<protein>
    <recommendedName>
        <fullName evidence="3">Secreted protein</fullName>
    </recommendedName>
</protein>
<keyword evidence="1" id="KW-0732">Signal</keyword>
<evidence type="ECO:0000313" key="2">
    <source>
        <dbReference type="EMBL" id="CAE0268378.1"/>
    </source>
</evidence>
<gene>
    <name evidence="2" type="ORF">PBIL07802_LOCUS30728</name>
</gene>
<sequence length="114" mass="12699">MWSPHTSCTRALFASFVLQFTRAREGFQNKRFRRKGDGNVADVERSHCKISTRTISPCEAAMLVSASKTGDHPKLPCQASEGAHNIVYLVEKEMKQDGKEDFSAESSGPLHQTE</sequence>
<evidence type="ECO:0008006" key="3">
    <source>
        <dbReference type="Google" id="ProtNLM"/>
    </source>
</evidence>
<reference evidence="2" key="1">
    <citation type="submission" date="2021-01" db="EMBL/GenBank/DDBJ databases">
        <authorList>
            <person name="Corre E."/>
            <person name="Pelletier E."/>
            <person name="Niang G."/>
            <person name="Scheremetjew M."/>
            <person name="Finn R."/>
            <person name="Kale V."/>
            <person name="Holt S."/>
            <person name="Cochrane G."/>
            <person name="Meng A."/>
            <person name="Brown T."/>
            <person name="Cohen L."/>
        </authorList>
    </citation>
    <scope>NUCLEOTIDE SEQUENCE</scope>
    <source>
        <strain evidence="2">NIES-2562</strain>
    </source>
</reference>
<evidence type="ECO:0000256" key="1">
    <source>
        <dbReference type="SAM" id="SignalP"/>
    </source>
</evidence>
<feature type="signal peptide" evidence="1">
    <location>
        <begin position="1"/>
        <end position="23"/>
    </location>
</feature>
<feature type="chain" id="PRO_5031142179" description="Secreted protein" evidence="1">
    <location>
        <begin position="24"/>
        <end position="114"/>
    </location>
</feature>
<proteinExistence type="predicted"/>
<name>A0A7S3GJQ0_9EUKA</name>